<dbReference type="InterPro" id="IPR013783">
    <property type="entry name" value="Ig-like_fold"/>
</dbReference>
<dbReference type="Proteomes" id="UP000265040">
    <property type="component" value="Chromosome 18"/>
</dbReference>
<dbReference type="SUPFAM" id="SSF48726">
    <property type="entry name" value="Immunoglobulin"/>
    <property type="match status" value="1"/>
</dbReference>
<dbReference type="PANTHER" id="PTHR11481">
    <property type="entry name" value="IMMUNOGLOBULIN FC RECEPTOR"/>
    <property type="match status" value="1"/>
</dbReference>
<keyword evidence="2" id="KW-1015">Disulfide bond</keyword>
<dbReference type="InterPro" id="IPR050488">
    <property type="entry name" value="Ig_Fc_receptor"/>
</dbReference>
<dbReference type="AlphaFoldDB" id="A0AAQ6ICC0"/>
<sequence>MCTENQDTVALPFVFPLCDFYLRKSSCFYKSESEFLQRKVRNRKRRLCAPTLHFSLMFSQQKDNMEATALCIKLLIIVMMLLCEYDQKVYAASLNIDPNRAQFFVYESLTFYCEGVSYCEVVHESKGKMSSCNKTNKRTSTGSSCTVTNVYPDDSGEYWFDAGGGNKSNSVNITVTDGSVILEIPALPVMEGEAVTLTCRNKTTSSQTSADFYKDGVFISSSSTGNMIINSVSKSDEGLYKCSISGAGESAASRLTVRSRDCHKETMNPPSSSNPWIISTVVLAVLLVVVGLCHFVKGSWNRVVFPISSQTPASDSAGNETDRPVYYVLGMNETQQLEPAGSVPSAVTNPTLTEVAIYSVVN</sequence>
<evidence type="ECO:0000313" key="5">
    <source>
        <dbReference type="Ensembl" id="ENSATEP00000074725.1"/>
    </source>
</evidence>
<dbReference type="InterPro" id="IPR036179">
    <property type="entry name" value="Ig-like_dom_sf"/>
</dbReference>
<reference evidence="5" key="3">
    <citation type="submission" date="2025-09" db="UniProtKB">
        <authorList>
            <consortium name="Ensembl"/>
        </authorList>
    </citation>
    <scope>IDENTIFICATION</scope>
</reference>
<reference evidence="5 6" key="1">
    <citation type="submission" date="2021-04" db="EMBL/GenBank/DDBJ databases">
        <authorList>
            <consortium name="Wellcome Sanger Institute Data Sharing"/>
        </authorList>
    </citation>
    <scope>NUCLEOTIDE SEQUENCE [LARGE SCALE GENOMIC DNA]</scope>
</reference>
<dbReference type="Gene3D" id="2.60.40.10">
    <property type="entry name" value="Immunoglobulins"/>
    <property type="match status" value="2"/>
</dbReference>
<dbReference type="GO" id="GO:0006955">
    <property type="term" value="P:immune response"/>
    <property type="evidence" value="ECO:0007669"/>
    <property type="project" value="TreeGrafter"/>
</dbReference>
<keyword evidence="6" id="KW-1185">Reference proteome</keyword>
<evidence type="ECO:0000259" key="4">
    <source>
        <dbReference type="PROSITE" id="PS50835"/>
    </source>
</evidence>
<dbReference type="SMART" id="SM00409">
    <property type="entry name" value="IG"/>
    <property type="match status" value="2"/>
</dbReference>
<dbReference type="InterPro" id="IPR003599">
    <property type="entry name" value="Ig_sub"/>
</dbReference>
<keyword evidence="1" id="KW-0732">Signal</keyword>
<keyword evidence="3" id="KW-0472">Membrane</keyword>
<feature type="transmembrane region" description="Helical" evidence="3">
    <location>
        <begin position="276"/>
        <end position="296"/>
    </location>
</feature>
<keyword evidence="3" id="KW-0812">Transmembrane</keyword>
<name>A0AAQ6ICC0_ANATE</name>
<dbReference type="Ensembl" id="ENSATET00000079554.1">
    <property type="protein sequence ID" value="ENSATEP00000074725.1"/>
    <property type="gene ID" value="ENSATEG00000030502.1"/>
</dbReference>
<accession>A0AAQ6ICC0</accession>
<evidence type="ECO:0000256" key="3">
    <source>
        <dbReference type="SAM" id="Phobius"/>
    </source>
</evidence>
<dbReference type="PROSITE" id="PS50835">
    <property type="entry name" value="IG_LIKE"/>
    <property type="match status" value="1"/>
</dbReference>
<evidence type="ECO:0000256" key="2">
    <source>
        <dbReference type="ARBA" id="ARBA00023157"/>
    </source>
</evidence>
<dbReference type="GO" id="GO:0007166">
    <property type="term" value="P:cell surface receptor signaling pathway"/>
    <property type="evidence" value="ECO:0007669"/>
    <property type="project" value="TreeGrafter"/>
</dbReference>
<dbReference type="GO" id="GO:0004888">
    <property type="term" value="F:transmembrane signaling receptor activity"/>
    <property type="evidence" value="ECO:0007669"/>
    <property type="project" value="TreeGrafter"/>
</dbReference>
<evidence type="ECO:0000313" key="6">
    <source>
        <dbReference type="Proteomes" id="UP000265040"/>
    </source>
</evidence>
<protein>
    <recommendedName>
        <fullName evidence="4">Ig-like domain-containing protein</fullName>
    </recommendedName>
</protein>
<dbReference type="GeneTree" id="ENSGT00940000163711"/>
<dbReference type="InterPro" id="IPR007110">
    <property type="entry name" value="Ig-like_dom"/>
</dbReference>
<reference evidence="5" key="2">
    <citation type="submission" date="2025-08" db="UniProtKB">
        <authorList>
            <consortium name="Ensembl"/>
        </authorList>
    </citation>
    <scope>IDENTIFICATION</scope>
</reference>
<dbReference type="Pfam" id="PF13895">
    <property type="entry name" value="Ig_2"/>
    <property type="match status" value="1"/>
</dbReference>
<dbReference type="PANTHER" id="PTHR11481:SF64">
    <property type="entry name" value="FC RECEPTOR-LIKE PROTEIN 4"/>
    <property type="match status" value="1"/>
</dbReference>
<dbReference type="GO" id="GO:0009897">
    <property type="term" value="C:external side of plasma membrane"/>
    <property type="evidence" value="ECO:0007669"/>
    <property type="project" value="TreeGrafter"/>
</dbReference>
<feature type="domain" description="Ig-like" evidence="4">
    <location>
        <begin position="178"/>
        <end position="256"/>
    </location>
</feature>
<keyword evidence="3" id="KW-1133">Transmembrane helix</keyword>
<proteinExistence type="predicted"/>
<organism evidence="5 6">
    <name type="scientific">Anabas testudineus</name>
    <name type="common">Climbing perch</name>
    <name type="synonym">Anthias testudineus</name>
    <dbReference type="NCBI Taxonomy" id="64144"/>
    <lineage>
        <taxon>Eukaryota</taxon>
        <taxon>Metazoa</taxon>
        <taxon>Chordata</taxon>
        <taxon>Craniata</taxon>
        <taxon>Vertebrata</taxon>
        <taxon>Euteleostomi</taxon>
        <taxon>Actinopterygii</taxon>
        <taxon>Neopterygii</taxon>
        <taxon>Teleostei</taxon>
        <taxon>Neoteleostei</taxon>
        <taxon>Acanthomorphata</taxon>
        <taxon>Anabantaria</taxon>
        <taxon>Anabantiformes</taxon>
        <taxon>Anabantoidei</taxon>
        <taxon>Anabantidae</taxon>
        <taxon>Anabas</taxon>
    </lineage>
</organism>
<evidence type="ECO:0000256" key="1">
    <source>
        <dbReference type="ARBA" id="ARBA00022729"/>
    </source>
</evidence>